<feature type="domain" description="Neprosin PEP catalytic" evidence="2">
    <location>
        <begin position="148"/>
        <end position="281"/>
    </location>
</feature>
<reference evidence="4" key="2">
    <citation type="submission" date="2025-08" db="UniProtKB">
        <authorList>
            <consortium name="RefSeq"/>
        </authorList>
    </citation>
    <scope>IDENTIFICATION</scope>
    <source>
        <tissue evidence="4">Leaf</tissue>
    </source>
</reference>
<keyword evidence="1" id="KW-0732">Signal</keyword>
<proteinExistence type="predicted"/>
<accession>A0ABM0YZI4</accession>
<evidence type="ECO:0000313" key="4">
    <source>
        <dbReference type="RefSeq" id="XP_010508316.1"/>
    </source>
</evidence>
<protein>
    <submittedName>
        <fullName evidence="4">Uncharacterized protein LOC104784910 isoform X1</fullName>
    </submittedName>
</protein>
<dbReference type="Pfam" id="PF14365">
    <property type="entry name" value="Neprosin_AP"/>
    <property type="match status" value="2"/>
</dbReference>
<dbReference type="PROSITE" id="PS52045">
    <property type="entry name" value="NEPROSIN_PEP_CD"/>
    <property type="match status" value="2"/>
</dbReference>
<evidence type="ECO:0000259" key="2">
    <source>
        <dbReference type="PROSITE" id="PS52045"/>
    </source>
</evidence>
<keyword evidence="3" id="KW-1185">Reference proteome</keyword>
<feature type="signal peptide" evidence="1">
    <location>
        <begin position="1"/>
        <end position="24"/>
    </location>
</feature>
<sequence>MMGVGALAVALMMITVITSPCVYGEEFSDPQEIKVQRLLRRLNKPALKSIKSEDGDIIDCVPITSQPALDHPLLKNHTIQMRPSSITEDESKNTKKKQKAIIQVWHKSGDCPENTVPIRRTKKEDILRAQSLKSFRRKTHRRRTAEYKSPNDGHEYAIMELKTGKFFGTEFTVNIWNPKVQVSNEFSLAQTWLVSGEGPNTNTIEAGWQVFDKIYHDNNTRLFVFWTNNGYQGPVCYNLACQDPGFVQVSTRFVVGGTIFNPVSQYDGEQQELSMNIRKSPDGDIIDCVWIYNQPAFDHPLLKNHIIQMRPKSHSFRDKPGDKKTDFILQLWRTKGECPENTIPIRRKTRDDLLRSDSIETYGRKSLATISPTIYHLHGDQTEVHEHACVYVDYGEFHGSKSRISIWKPNVPNTRELSLAQTWVVNGDWDTGLNTLESGWQILHALYGDNNPRLFTYWTSDSYGEIGCYNLDCPGFVQVNRYISLGAAFNAISTYNGDQYDFHLTIEKDQDTGLWWLKLETYLVGYWPSLIVPKLADSARKIVWGGEIAHYVQGRREHTLPQMGSGHFGEEGFKKAAYFNSIEYIDKSNYPITPFPQNLEAIITRPECYNLKVGSSRRWGTYIFYGGPGHNPQCI</sequence>
<dbReference type="PANTHER" id="PTHR31589">
    <property type="entry name" value="PROTEIN, PUTATIVE (DUF239)-RELATED-RELATED"/>
    <property type="match status" value="1"/>
</dbReference>
<dbReference type="Pfam" id="PF03080">
    <property type="entry name" value="Neprosin"/>
    <property type="match status" value="1"/>
</dbReference>
<feature type="chain" id="PRO_5045153370" evidence="1">
    <location>
        <begin position="25"/>
        <end position="635"/>
    </location>
</feature>
<dbReference type="PANTHER" id="PTHR31589:SF221">
    <property type="entry name" value="LIGASE, PUTATIVE (DUF239)-RELATED"/>
    <property type="match status" value="1"/>
</dbReference>
<name>A0ABM0YZI4_CAMSA</name>
<gene>
    <name evidence="4" type="primary">LOC104784910</name>
</gene>
<dbReference type="Proteomes" id="UP000694864">
    <property type="component" value="Chromosome 5"/>
</dbReference>
<dbReference type="Gene3D" id="3.90.1320.10">
    <property type="entry name" value="Outer-capsid protein sigma 3, large lobe"/>
    <property type="match status" value="2"/>
</dbReference>
<dbReference type="InterPro" id="IPR004314">
    <property type="entry name" value="Neprosin"/>
</dbReference>
<reference evidence="3" key="1">
    <citation type="journal article" date="2014" name="Nat. Commun.">
        <title>The emerging biofuel crop Camelina sativa retains a highly undifferentiated hexaploid genome structure.</title>
        <authorList>
            <person name="Kagale S."/>
            <person name="Koh C."/>
            <person name="Nixon J."/>
            <person name="Bollina V."/>
            <person name="Clarke W.E."/>
            <person name="Tuteja R."/>
            <person name="Spillane C."/>
            <person name="Robinson S.J."/>
            <person name="Links M.G."/>
            <person name="Clarke C."/>
            <person name="Higgins E.E."/>
            <person name="Huebert T."/>
            <person name="Sharpe A.G."/>
            <person name="Parkin I.A."/>
        </authorList>
    </citation>
    <scope>NUCLEOTIDE SEQUENCE [LARGE SCALE GENOMIC DNA]</scope>
    <source>
        <strain evidence="3">cv. DH55</strain>
    </source>
</reference>
<evidence type="ECO:0000313" key="3">
    <source>
        <dbReference type="Proteomes" id="UP000694864"/>
    </source>
</evidence>
<feature type="domain" description="Neprosin PEP catalytic" evidence="2">
    <location>
        <begin position="379"/>
        <end position="635"/>
    </location>
</feature>
<dbReference type="InterPro" id="IPR053168">
    <property type="entry name" value="Glutamic_endopeptidase"/>
</dbReference>
<dbReference type="GeneID" id="104784910"/>
<evidence type="ECO:0000256" key="1">
    <source>
        <dbReference type="SAM" id="SignalP"/>
    </source>
</evidence>
<dbReference type="RefSeq" id="XP_010508316.1">
    <property type="nucleotide sequence ID" value="XM_010510014.2"/>
</dbReference>
<organism evidence="3 4">
    <name type="scientific">Camelina sativa</name>
    <name type="common">False flax</name>
    <name type="synonym">Myagrum sativum</name>
    <dbReference type="NCBI Taxonomy" id="90675"/>
    <lineage>
        <taxon>Eukaryota</taxon>
        <taxon>Viridiplantae</taxon>
        <taxon>Streptophyta</taxon>
        <taxon>Embryophyta</taxon>
        <taxon>Tracheophyta</taxon>
        <taxon>Spermatophyta</taxon>
        <taxon>Magnoliopsida</taxon>
        <taxon>eudicotyledons</taxon>
        <taxon>Gunneridae</taxon>
        <taxon>Pentapetalae</taxon>
        <taxon>rosids</taxon>
        <taxon>malvids</taxon>
        <taxon>Brassicales</taxon>
        <taxon>Brassicaceae</taxon>
        <taxon>Camelineae</taxon>
        <taxon>Camelina</taxon>
    </lineage>
</organism>
<dbReference type="InterPro" id="IPR025521">
    <property type="entry name" value="Neprosin_propep"/>
</dbReference>